<reference evidence="1 2" key="1">
    <citation type="submission" date="2011-10" db="EMBL/GenBank/DDBJ databases">
        <title>Whole genome sequence of Selenomonas ruminantium subsp. lactilytica TAM6421.</title>
        <authorList>
            <person name="Oguchi A."/>
            <person name="Ankai A."/>
            <person name="Kaneko J."/>
            <person name="Yamada-Narita S."/>
            <person name="Fukui S."/>
            <person name="Takahashi M."/>
            <person name="Onodera T."/>
            <person name="Kojima S."/>
            <person name="Fushimi T."/>
            <person name="Abe N."/>
            <person name="Kamio Y."/>
            <person name="Yamazaki S."/>
            <person name="Fujita N."/>
        </authorList>
    </citation>
    <scope>NUCLEOTIDE SEQUENCE [LARGE SCALE GENOMIC DNA]</scope>
    <source>
        <strain evidence="2">NBRC 103574 / TAM6421</strain>
    </source>
</reference>
<accession>I0GQU6</accession>
<dbReference type="AlphaFoldDB" id="I0GQU6"/>
<sequence>MTIEQYMDELKIEKKDHNIIFNNEWFVLGKDKYFSYWVYTVDETKGDK</sequence>
<dbReference type="EMBL" id="AP012292">
    <property type="protein sequence ID" value="BAL83133.1"/>
    <property type="molecule type" value="Genomic_DNA"/>
</dbReference>
<dbReference type="PATRIC" id="fig|927704.6.peg.1474"/>
<evidence type="ECO:0000313" key="1">
    <source>
        <dbReference type="EMBL" id="BAL83133.1"/>
    </source>
</evidence>
<proteinExistence type="predicted"/>
<gene>
    <name evidence="1" type="ordered locus">SELR_14250</name>
</gene>
<dbReference type="KEGG" id="sri:SELR_14250"/>
<protein>
    <submittedName>
        <fullName evidence="1">Uncharacterized protein</fullName>
    </submittedName>
</protein>
<organism evidence="1 2">
    <name type="scientific">Selenomonas ruminantium subsp. lactilytica (strain NBRC 103574 / TAM6421)</name>
    <dbReference type="NCBI Taxonomy" id="927704"/>
    <lineage>
        <taxon>Bacteria</taxon>
        <taxon>Bacillati</taxon>
        <taxon>Bacillota</taxon>
        <taxon>Negativicutes</taxon>
        <taxon>Selenomonadales</taxon>
        <taxon>Selenomonadaceae</taxon>
        <taxon>Selenomonas</taxon>
    </lineage>
</organism>
<dbReference type="Proteomes" id="UP000007887">
    <property type="component" value="Chromosome"/>
</dbReference>
<evidence type="ECO:0000313" key="2">
    <source>
        <dbReference type="Proteomes" id="UP000007887"/>
    </source>
</evidence>
<dbReference type="HOGENOM" id="CLU_3157698_0_0_9"/>
<name>I0GQU6_SELRL</name>